<feature type="non-terminal residue" evidence="1">
    <location>
        <position position="1"/>
    </location>
</feature>
<protein>
    <submittedName>
        <fullName evidence="1">Uncharacterized protein</fullName>
    </submittedName>
</protein>
<gene>
    <name evidence="1" type="ORF">XENORESO_012993</name>
</gene>
<evidence type="ECO:0000313" key="1">
    <source>
        <dbReference type="EMBL" id="MEQ2274044.1"/>
    </source>
</evidence>
<dbReference type="EMBL" id="JAHRIM010074109">
    <property type="protein sequence ID" value="MEQ2274044.1"/>
    <property type="molecule type" value="Genomic_DNA"/>
</dbReference>
<keyword evidence="2" id="KW-1185">Reference proteome</keyword>
<dbReference type="Proteomes" id="UP001444071">
    <property type="component" value="Unassembled WGS sequence"/>
</dbReference>
<name>A0ABV0WY89_9TELE</name>
<organism evidence="1 2">
    <name type="scientific">Xenotaenia resolanae</name>
    <dbReference type="NCBI Taxonomy" id="208358"/>
    <lineage>
        <taxon>Eukaryota</taxon>
        <taxon>Metazoa</taxon>
        <taxon>Chordata</taxon>
        <taxon>Craniata</taxon>
        <taxon>Vertebrata</taxon>
        <taxon>Euteleostomi</taxon>
        <taxon>Actinopterygii</taxon>
        <taxon>Neopterygii</taxon>
        <taxon>Teleostei</taxon>
        <taxon>Neoteleostei</taxon>
        <taxon>Acanthomorphata</taxon>
        <taxon>Ovalentaria</taxon>
        <taxon>Atherinomorphae</taxon>
        <taxon>Cyprinodontiformes</taxon>
        <taxon>Goodeidae</taxon>
        <taxon>Xenotaenia</taxon>
    </lineage>
</organism>
<comment type="caution">
    <text evidence="1">The sequence shown here is derived from an EMBL/GenBank/DDBJ whole genome shotgun (WGS) entry which is preliminary data.</text>
</comment>
<reference evidence="1 2" key="1">
    <citation type="submission" date="2021-06" db="EMBL/GenBank/DDBJ databases">
        <authorList>
            <person name="Palmer J.M."/>
        </authorList>
    </citation>
    <scope>NUCLEOTIDE SEQUENCE [LARGE SCALE GENOMIC DNA]</scope>
    <source>
        <strain evidence="1 2">XR_2019</strain>
        <tissue evidence="1">Muscle</tissue>
    </source>
</reference>
<sequence length="177" mass="18774">KTGILLKAGFCVWRYVHDKTTEAPSKCNMASVSNLCESVSSCNCVCVCETSRSLRDPSSMRVTARSRVPSSPRQLPLSGRCSFSGPFIPPVSQLSIVMASIGAGPLSPSPTSAPASLASSSRNRTTLICTAVQGQGSVMQISLSFVHFFFFLSLMTSSLCKACLFSSSKCTPCLQPT</sequence>
<proteinExistence type="predicted"/>
<accession>A0ABV0WY89</accession>
<evidence type="ECO:0000313" key="2">
    <source>
        <dbReference type="Proteomes" id="UP001444071"/>
    </source>
</evidence>